<accession>A0A2S7EY30</accession>
<comment type="caution">
    <text evidence="1">The sequence shown here is derived from an EMBL/GenBank/DDBJ whole genome shotgun (WGS) entry which is preliminary data.</text>
</comment>
<gene>
    <name evidence="1" type="ORF">XpopCFBP1817_04535</name>
</gene>
<dbReference type="InterPro" id="IPR030895">
    <property type="entry name" value="T5SS_PEPC_rpt"/>
</dbReference>
<dbReference type="EMBL" id="MDEJ01000017">
    <property type="protein sequence ID" value="PPU98055.1"/>
    <property type="molecule type" value="Genomic_DNA"/>
</dbReference>
<sequence>MVTSDEDVSLGSTTTGNGTLRLTGPGARLAFWHLLVSDAGIGNMILQDGSQAATAGLMTLGKQGSTGNVLVTGAGSAELLIGRAGTDTLDITDGATVTTTRPYAVINPYGMSIGHGTTGTGTINVSNGGSLAITDNFLPVGTGTLNIGNGGKVNKVNADRGVHPGQQPHWQR</sequence>
<keyword evidence="2" id="KW-1185">Reference proteome</keyword>
<dbReference type="NCBIfam" id="TIGR04393">
    <property type="entry name" value="rpt_T5SS_PEPC"/>
    <property type="match status" value="1"/>
</dbReference>
<protein>
    <submittedName>
        <fullName evidence="1">Uncharacterized protein</fullName>
    </submittedName>
</protein>
<evidence type="ECO:0000313" key="2">
    <source>
        <dbReference type="Proteomes" id="UP000239939"/>
    </source>
</evidence>
<dbReference type="AlphaFoldDB" id="A0A2S7EY30"/>
<reference evidence="2" key="1">
    <citation type="submission" date="2016-08" db="EMBL/GenBank/DDBJ databases">
        <authorList>
            <person name="Merda D."/>
            <person name="Briand M."/>
            <person name="Taghouti G."/>
            <person name="Carrere S."/>
            <person name="Gouzy J."/>
            <person name="Portier P."/>
            <person name="Jacques M.-A."/>
            <person name="Fischer-Le Saux M."/>
        </authorList>
    </citation>
    <scope>NUCLEOTIDE SEQUENCE [LARGE SCALE GENOMIC DNA]</scope>
    <source>
        <strain evidence="2">CFBP1817</strain>
    </source>
</reference>
<name>A0A2S7EY30_9XANT</name>
<dbReference type="Proteomes" id="UP000239939">
    <property type="component" value="Unassembled WGS sequence"/>
</dbReference>
<dbReference type="RefSeq" id="WP_128416180.1">
    <property type="nucleotide sequence ID" value="NZ_MDEJ01000017.1"/>
</dbReference>
<organism evidence="1 2">
    <name type="scientific">Xanthomonas populi</name>
    <dbReference type="NCBI Taxonomy" id="53414"/>
    <lineage>
        <taxon>Bacteria</taxon>
        <taxon>Pseudomonadati</taxon>
        <taxon>Pseudomonadota</taxon>
        <taxon>Gammaproteobacteria</taxon>
        <taxon>Lysobacterales</taxon>
        <taxon>Lysobacteraceae</taxon>
        <taxon>Xanthomonas</taxon>
    </lineage>
</organism>
<proteinExistence type="predicted"/>
<dbReference type="OrthoDB" id="5360469at2"/>
<evidence type="ECO:0000313" key="1">
    <source>
        <dbReference type="EMBL" id="PPU98055.1"/>
    </source>
</evidence>